<reference evidence="2" key="1">
    <citation type="submission" date="2014-03" db="EMBL/GenBank/DDBJ databases">
        <title>The Genome Sequence of Puccinia striiformis f. sp. tritici PST-78.</title>
        <authorList>
            <consortium name="The Broad Institute Genome Sequencing Platform"/>
            <person name="Cuomo C."/>
            <person name="Hulbert S."/>
            <person name="Chen X."/>
            <person name="Walker B."/>
            <person name="Young S.K."/>
            <person name="Zeng Q."/>
            <person name="Gargeya S."/>
            <person name="Fitzgerald M."/>
            <person name="Haas B."/>
            <person name="Abouelleil A."/>
            <person name="Alvarado L."/>
            <person name="Arachchi H.M."/>
            <person name="Berlin A.M."/>
            <person name="Chapman S.B."/>
            <person name="Goldberg J."/>
            <person name="Griggs A."/>
            <person name="Gujja S."/>
            <person name="Hansen M."/>
            <person name="Howarth C."/>
            <person name="Imamovic A."/>
            <person name="Larimer J."/>
            <person name="McCowan C."/>
            <person name="Montmayeur A."/>
            <person name="Murphy C."/>
            <person name="Neiman D."/>
            <person name="Pearson M."/>
            <person name="Priest M."/>
            <person name="Roberts A."/>
            <person name="Saif S."/>
            <person name="Shea T."/>
            <person name="Sisk P."/>
            <person name="Sykes S."/>
            <person name="Wortman J."/>
            <person name="Nusbaum C."/>
            <person name="Birren B."/>
        </authorList>
    </citation>
    <scope>NUCLEOTIDE SEQUENCE [LARGE SCALE GENOMIC DNA]</scope>
    <source>
        <strain evidence="2">race PST-78</strain>
    </source>
</reference>
<comment type="caution">
    <text evidence="1">The sequence shown here is derived from an EMBL/GenBank/DDBJ whole genome shotgun (WGS) entry which is preliminary data.</text>
</comment>
<evidence type="ECO:0000313" key="1">
    <source>
        <dbReference type="EMBL" id="KNE97548.1"/>
    </source>
</evidence>
<dbReference type="Proteomes" id="UP000054564">
    <property type="component" value="Unassembled WGS sequence"/>
</dbReference>
<proteinExistence type="predicted"/>
<accession>A0A0L0VE48</accession>
<gene>
    <name evidence="1" type="ORF">PSTG_09243</name>
</gene>
<organism evidence="1 2">
    <name type="scientific">Puccinia striiformis f. sp. tritici PST-78</name>
    <dbReference type="NCBI Taxonomy" id="1165861"/>
    <lineage>
        <taxon>Eukaryota</taxon>
        <taxon>Fungi</taxon>
        <taxon>Dikarya</taxon>
        <taxon>Basidiomycota</taxon>
        <taxon>Pucciniomycotina</taxon>
        <taxon>Pucciniomycetes</taxon>
        <taxon>Pucciniales</taxon>
        <taxon>Pucciniaceae</taxon>
        <taxon>Puccinia</taxon>
    </lineage>
</organism>
<name>A0A0L0VE48_9BASI</name>
<dbReference type="AlphaFoldDB" id="A0A0L0VE48"/>
<protein>
    <submittedName>
        <fullName evidence="1">Uncharacterized protein</fullName>
    </submittedName>
</protein>
<sequence length="67" mass="7546">MLKAVLDEKSDLSPAEVQEINHAGIENGVHPQFMKHSRPTSLLNRSCQFSRPLEFKGCESTLKAQKH</sequence>
<dbReference type="EMBL" id="AJIL01000067">
    <property type="protein sequence ID" value="KNE97548.1"/>
    <property type="molecule type" value="Genomic_DNA"/>
</dbReference>
<evidence type="ECO:0000313" key="2">
    <source>
        <dbReference type="Proteomes" id="UP000054564"/>
    </source>
</evidence>
<keyword evidence="2" id="KW-1185">Reference proteome</keyword>